<dbReference type="GO" id="GO:0005524">
    <property type="term" value="F:ATP binding"/>
    <property type="evidence" value="ECO:0007669"/>
    <property type="project" value="InterPro"/>
</dbReference>
<evidence type="ECO:0000313" key="5">
    <source>
        <dbReference type="Proteomes" id="UP000253792"/>
    </source>
</evidence>
<evidence type="ECO:0000256" key="2">
    <source>
        <dbReference type="SAM" id="Phobius"/>
    </source>
</evidence>
<keyword evidence="2" id="KW-0472">Membrane</keyword>
<dbReference type="RefSeq" id="WP_114621114.1">
    <property type="nucleotide sequence ID" value="NZ_CALLUE010000261.1"/>
</dbReference>
<dbReference type="PROSITE" id="PS50011">
    <property type="entry name" value="PROTEIN_KINASE_DOM"/>
    <property type="match status" value="1"/>
</dbReference>
<dbReference type="EMBL" id="PPTP01000008">
    <property type="protein sequence ID" value="RDB54589.1"/>
    <property type="molecule type" value="Genomic_DNA"/>
</dbReference>
<evidence type="ECO:0000259" key="3">
    <source>
        <dbReference type="PROSITE" id="PS50011"/>
    </source>
</evidence>
<organism evidence="4 5">
    <name type="scientific">Senegalimassilia anaerobia</name>
    <dbReference type="NCBI Taxonomy" id="1473216"/>
    <lineage>
        <taxon>Bacteria</taxon>
        <taxon>Bacillati</taxon>
        <taxon>Actinomycetota</taxon>
        <taxon>Coriobacteriia</taxon>
        <taxon>Coriobacteriales</taxon>
        <taxon>Coriobacteriaceae</taxon>
        <taxon>Senegalimassilia</taxon>
    </lineage>
</organism>
<evidence type="ECO:0000256" key="1">
    <source>
        <dbReference type="ARBA" id="ARBA00009670"/>
    </source>
</evidence>
<comment type="caution">
    <text evidence="4">The sequence shown here is derived from an EMBL/GenBank/DDBJ whole genome shotgun (WGS) entry which is preliminary data.</text>
</comment>
<dbReference type="AlphaFoldDB" id="A0A369L733"/>
<evidence type="ECO:0000313" key="4">
    <source>
        <dbReference type="EMBL" id="RDB54589.1"/>
    </source>
</evidence>
<dbReference type="Proteomes" id="UP000253792">
    <property type="component" value="Unassembled WGS sequence"/>
</dbReference>
<feature type="domain" description="Protein kinase" evidence="3">
    <location>
        <begin position="121"/>
        <end position="445"/>
    </location>
</feature>
<dbReference type="STRING" id="1034345.GCA_000236865_01883"/>
<reference evidence="4 5" key="1">
    <citation type="journal article" date="2018" name="Elife">
        <title>Discovery and characterization of a prevalent human gut bacterial enzyme sufficient for the inactivation of a family of plant toxins.</title>
        <authorList>
            <person name="Koppel N."/>
            <person name="Bisanz J.E."/>
            <person name="Pandelia M.E."/>
            <person name="Turnbaugh P.J."/>
            <person name="Balskus E.P."/>
        </authorList>
    </citation>
    <scope>NUCLEOTIDE SEQUENCE [LARGE SCALE GENOMIC DNA]</scope>
    <source>
        <strain evidence="5">anaerobia AP69FAA</strain>
    </source>
</reference>
<keyword evidence="2" id="KW-1133">Transmembrane helix</keyword>
<dbReference type="OrthoDB" id="9795390at2"/>
<feature type="transmembrane region" description="Helical" evidence="2">
    <location>
        <begin position="496"/>
        <end position="517"/>
    </location>
</feature>
<sequence length="551" mass="60996">MAGNTLLKYFFSSGSEVDPEGQFNLTRKSRTQRLREIYTIMQKHHFTKGFTPESFRSMLEGLGPSFVKIGQTLSTRSEILPKAYCDELKKLQARSKPLPFDEMLAAMDSIYGDEREKLFAEIDPKPLGSASLAQVHKARLADGSVVAVKIQRPGVRATMAQDIDIMRIVARQASRFIKDGQMLDLRDVVEELWATFLEETDFKREAANLQEFALLNKDVAFIACPKVYPELCRENILVMEYVDGIPIDDFEKLRAAGYDLQEIGEKILDNYATQVLDFGFFHADPHPGNMLVRDGKIVYIDLGMMGRLSPRDRAGFGSIINAVGMQSASELKDALLAFAIQRDNNAIDHTRFLADLDLLLKDYGSCDVSAIDVGQLLSDILNLTRQCKVTLPPSITSVSRGIVTLEGTVMPLIPNENMVSIINAHIQRTKDTKAELISAMQELALALRAAGSGTLDTAKYAGQALHMLTRGQVKVNMEVLGSEAPMRSLSIIINRLSLGIIVAGLFIGSSMVALSTMEPRVLGVPVLSFFGYLGALVLSIWVVTDILRKRR</sequence>
<dbReference type="InterPro" id="IPR050154">
    <property type="entry name" value="UbiB_kinase"/>
</dbReference>
<keyword evidence="5" id="KW-1185">Reference proteome</keyword>
<proteinExistence type="inferred from homology"/>
<dbReference type="Pfam" id="PF03109">
    <property type="entry name" value="ABC1"/>
    <property type="match status" value="1"/>
</dbReference>
<dbReference type="PANTHER" id="PTHR10566:SF113">
    <property type="entry name" value="PROTEIN ACTIVITY OF BC1 COMPLEX KINASE 7, CHLOROPLASTIC"/>
    <property type="match status" value="1"/>
</dbReference>
<dbReference type="InterPro" id="IPR000719">
    <property type="entry name" value="Prot_kinase_dom"/>
</dbReference>
<protein>
    <submittedName>
        <fullName evidence="4">ABC transporter</fullName>
    </submittedName>
</protein>
<dbReference type="InterPro" id="IPR004147">
    <property type="entry name" value="ABC1_dom"/>
</dbReference>
<feature type="transmembrane region" description="Helical" evidence="2">
    <location>
        <begin position="529"/>
        <end position="547"/>
    </location>
</feature>
<accession>A0A369L733</accession>
<comment type="similarity">
    <text evidence="1">Belongs to the protein kinase superfamily. ADCK protein kinase family.</text>
</comment>
<name>A0A369L733_9ACTN</name>
<keyword evidence="2" id="KW-0812">Transmembrane</keyword>
<dbReference type="SUPFAM" id="SSF56112">
    <property type="entry name" value="Protein kinase-like (PK-like)"/>
    <property type="match status" value="1"/>
</dbReference>
<dbReference type="InterPro" id="IPR011009">
    <property type="entry name" value="Kinase-like_dom_sf"/>
</dbReference>
<gene>
    <name evidence="4" type="ORF">C1880_08480</name>
</gene>
<dbReference type="PANTHER" id="PTHR10566">
    <property type="entry name" value="CHAPERONE-ACTIVITY OF BC1 COMPLEX CABC1 -RELATED"/>
    <property type="match status" value="1"/>
</dbReference>
<dbReference type="GO" id="GO:0004672">
    <property type="term" value="F:protein kinase activity"/>
    <property type="evidence" value="ECO:0007669"/>
    <property type="project" value="InterPro"/>
</dbReference>
<dbReference type="CDD" id="cd05121">
    <property type="entry name" value="ABC1_ADCK3-like"/>
    <property type="match status" value="1"/>
</dbReference>